<accession>E1Z2H9</accession>
<reference evidence="3 4" key="1">
    <citation type="journal article" date="2010" name="Plant Cell">
        <title>The Chlorella variabilis NC64A genome reveals adaptation to photosymbiosis, coevolution with viruses, and cryptic sex.</title>
        <authorList>
            <person name="Blanc G."/>
            <person name="Duncan G."/>
            <person name="Agarkova I."/>
            <person name="Borodovsky M."/>
            <person name="Gurnon J."/>
            <person name="Kuo A."/>
            <person name="Lindquist E."/>
            <person name="Lucas S."/>
            <person name="Pangilinan J."/>
            <person name="Polle J."/>
            <person name="Salamov A."/>
            <person name="Terry A."/>
            <person name="Yamada T."/>
            <person name="Dunigan D.D."/>
            <person name="Grigoriev I.V."/>
            <person name="Claverie J.M."/>
            <person name="Van Etten J.L."/>
        </authorList>
    </citation>
    <scope>NUCLEOTIDE SEQUENCE [LARGE SCALE GENOMIC DNA]</scope>
    <source>
        <strain evidence="3 4">NC64A</strain>
    </source>
</reference>
<keyword evidence="4" id="KW-1185">Reference proteome</keyword>
<evidence type="ECO:0000313" key="4">
    <source>
        <dbReference type="Proteomes" id="UP000008141"/>
    </source>
</evidence>
<evidence type="ECO:0000259" key="2">
    <source>
        <dbReference type="PROSITE" id="PS50404"/>
    </source>
</evidence>
<dbReference type="CDD" id="cd03048">
    <property type="entry name" value="GST_N_Ure2p_like"/>
    <property type="match status" value="1"/>
</dbReference>
<proteinExistence type="inferred from homology"/>
<dbReference type="Proteomes" id="UP000008141">
    <property type="component" value="Unassembled WGS sequence"/>
</dbReference>
<feature type="non-terminal residue" evidence="3">
    <location>
        <position position="106"/>
    </location>
</feature>
<dbReference type="AlphaFoldDB" id="E1Z2H9"/>
<dbReference type="SFLD" id="SFLDG00358">
    <property type="entry name" value="Main_(cytGST)"/>
    <property type="match status" value="1"/>
</dbReference>
<comment type="similarity">
    <text evidence="1">Belongs to the GST superfamily.</text>
</comment>
<feature type="domain" description="GST N-terminal" evidence="2">
    <location>
        <begin position="1"/>
        <end position="86"/>
    </location>
</feature>
<dbReference type="Gene3D" id="3.40.30.10">
    <property type="entry name" value="Glutaredoxin"/>
    <property type="match status" value="1"/>
</dbReference>
<dbReference type="PROSITE" id="PS50404">
    <property type="entry name" value="GST_NTER"/>
    <property type="match status" value="1"/>
</dbReference>
<dbReference type="PANTHER" id="PTHR44051:SF22">
    <property type="entry name" value="DISULFIDE-BOND OXIDOREDUCTASE YGHU"/>
    <property type="match status" value="1"/>
</dbReference>
<dbReference type="GeneID" id="17359367"/>
<gene>
    <name evidence="3" type="ORF">CHLNCDRAFT_13941</name>
</gene>
<evidence type="ECO:0000256" key="1">
    <source>
        <dbReference type="ARBA" id="ARBA00007409"/>
    </source>
</evidence>
<dbReference type="RefSeq" id="XP_005852104.1">
    <property type="nucleotide sequence ID" value="XM_005852042.1"/>
</dbReference>
<dbReference type="eggNOG" id="KOG0867">
    <property type="taxonomic scope" value="Eukaryota"/>
</dbReference>
<dbReference type="PANTHER" id="PTHR44051">
    <property type="entry name" value="GLUTATHIONE S-TRANSFERASE-RELATED"/>
    <property type="match status" value="1"/>
</dbReference>
<dbReference type="InterPro" id="IPR036249">
    <property type="entry name" value="Thioredoxin-like_sf"/>
</dbReference>
<dbReference type="OMA" id="LFWESST"/>
<organism evidence="4">
    <name type="scientific">Chlorella variabilis</name>
    <name type="common">Green alga</name>
    <dbReference type="NCBI Taxonomy" id="554065"/>
    <lineage>
        <taxon>Eukaryota</taxon>
        <taxon>Viridiplantae</taxon>
        <taxon>Chlorophyta</taxon>
        <taxon>core chlorophytes</taxon>
        <taxon>Trebouxiophyceae</taxon>
        <taxon>Chlorellales</taxon>
        <taxon>Chlorellaceae</taxon>
        <taxon>Chlorella clade</taxon>
        <taxon>Chlorella</taxon>
    </lineage>
</organism>
<dbReference type="InterPro" id="IPR040079">
    <property type="entry name" value="Glutathione_S-Trfase"/>
</dbReference>
<dbReference type="OrthoDB" id="422574at2759"/>
<dbReference type="Pfam" id="PF13409">
    <property type="entry name" value="GST_N_2"/>
    <property type="match status" value="1"/>
</dbReference>
<sequence length="106" mass="11556">LHVYLCLSPNAHKISIALNELGLPHTVHKASCLCDTGEQRAEAFLKLNPAGRVPVLVDHDARPEGFVLTESGAILYYLAAHKDQGNRLLPADPAGRAEALSWVFFQ</sequence>
<dbReference type="STRING" id="554065.E1Z2H9"/>
<dbReference type="InParanoid" id="E1Z2H9"/>
<dbReference type="SUPFAM" id="SSF52833">
    <property type="entry name" value="Thioredoxin-like"/>
    <property type="match status" value="1"/>
</dbReference>
<protein>
    <recommendedName>
        <fullName evidence="2">GST N-terminal domain-containing protein</fullName>
    </recommendedName>
</protein>
<feature type="non-terminal residue" evidence="3">
    <location>
        <position position="1"/>
    </location>
</feature>
<dbReference type="InterPro" id="IPR004045">
    <property type="entry name" value="Glutathione_S-Trfase_N"/>
</dbReference>
<evidence type="ECO:0000313" key="3">
    <source>
        <dbReference type="EMBL" id="EFN60002.1"/>
    </source>
</evidence>
<name>E1Z2H9_CHLVA</name>
<dbReference type="SFLD" id="SFLDS00019">
    <property type="entry name" value="Glutathione_Transferase_(cytos"/>
    <property type="match status" value="1"/>
</dbReference>
<dbReference type="EMBL" id="GL433835">
    <property type="protein sequence ID" value="EFN60002.1"/>
    <property type="molecule type" value="Genomic_DNA"/>
</dbReference>
<dbReference type="KEGG" id="cvr:CHLNCDRAFT_13941"/>